<feature type="compositionally biased region" description="Basic and acidic residues" evidence="7">
    <location>
        <begin position="272"/>
        <end position="284"/>
    </location>
</feature>
<gene>
    <name evidence="8" type="ORF">TCAL_04538</name>
</gene>
<keyword evidence="6" id="KW-0539">Nucleus</keyword>
<dbReference type="PANTHER" id="PTHR13028:SF0">
    <property type="entry name" value="RRNA-PROCESSING PROTEIN EBP2-RELATED"/>
    <property type="match status" value="1"/>
</dbReference>
<evidence type="ECO:0000256" key="6">
    <source>
        <dbReference type="ARBA" id="ARBA00023242"/>
    </source>
</evidence>
<keyword evidence="9" id="KW-1185">Reference proteome</keyword>
<dbReference type="PANTHER" id="PTHR13028">
    <property type="entry name" value="RRNA PROCESSING PROTEIN EBNA1-BINDING PROTEIN-RELATED"/>
    <property type="match status" value="1"/>
</dbReference>
<dbReference type="GO" id="GO:0005730">
    <property type="term" value="C:nucleolus"/>
    <property type="evidence" value="ECO:0007669"/>
    <property type="project" value="UniProtKB-SubCell"/>
</dbReference>
<proteinExistence type="inferred from homology"/>
<evidence type="ECO:0000256" key="7">
    <source>
        <dbReference type="SAM" id="MobiDB-lite"/>
    </source>
</evidence>
<dbReference type="GO" id="GO:0006364">
    <property type="term" value="P:rRNA processing"/>
    <property type="evidence" value="ECO:0007669"/>
    <property type="project" value="TreeGrafter"/>
</dbReference>
<comment type="subcellular location">
    <subcellularLocation>
        <location evidence="2">Nucleus</location>
        <location evidence="2">Nucleolus</location>
    </subcellularLocation>
</comment>
<comment type="similarity">
    <text evidence="3">Belongs to the EBP2 family.</text>
</comment>
<evidence type="ECO:0000256" key="3">
    <source>
        <dbReference type="ARBA" id="ARBA00007336"/>
    </source>
</evidence>
<dbReference type="EMBL" id="VCGU01000005">
    <property type="protein sequence ID" value="TRY74834.1"/>
    <property type="molecule type" value="Genomic_DNA"/>
</dbReference>
<comment type="function">
    <text evidence="1">Required for the processing of the 27S pre-rRNA.</text>
</comment>
<sequence>MTEKEDPGSSSGSEVDDSGQMTLQDIDVDSDEELQEAFAAGLIQPGMNTMYEKKANRPRINNTVGLNQKLAELEVKLPWIERLDLVNKLAPLAPELAFQENQHLKAREKVLKQAKVTAGIERDAVHNDFKRELLFYRQAQAAVLEAIPRLKSMGIKTKRPEDYFAQMAKTDEHMQKIREKIVSKQLTEERMDKIRKLRELKKFGKKVQIEVQQKRQKEKTDMLNQVKKFRKGQTDSIDFLKDLEDEGGKKKGGKNAQKSGPGGGSGPMNNKRMLEKRKVKDKKFGFGGKKKGTKANTKDSVNDVSGFKRFKKPAAGGMKGGAKRLGKARRKVDKNKRK</sequence>
<evidence type="ECO:0000256" key="4">
    <source>
        <dbReference type="ARBA" id="ARBA00022517"/>
    </source>
</evidence>
<evidence type="ECO:0000256" key="5">
    <source>
        <dbReference type="ARBA" id="ARBA00023054"/>
    </source>
</evidence>
<dbReference type="GO" id="GO:0034399">
    <property type="term" value="C:nuclear periphery"/>
    <property type="evidence" value="ECO:0007669"/>
    <property type="project" value="TreeGrafter"/>
</dbReference>
<keyword evidence="5" id="KW-0175">Coiled coil</keyword>
<feature type="region of interest" description="Disordered" evidence="7">
    <location>
        <begin position="1"/>
        <end position="23"/>
    </location>
</feature>
<name>A0A553PAX7_TIGCA</name>
<dbReference type="STRING" id="6832.A0A553PAX7"/>
<feature type="compositionally biased region" description="Basic residues" evidence="7">
    <location>
        <begin position="321"/>
        <end position="338"/>
    </location>
</feature>
<dbReference type="OMA" id="RETMFHR"/>
<organism evidence="8 9">
    <name type="scientific">Tigriopus californicus</name>
    <name type="common">Marine copepod</name>
    <dbReference type="NCBI Taxonomy" id="6832"/>
    <lineage>
        <taxon>Eukaryota</taxon>
        <taxon>Metazoa</taxon>
        <taxon>Ecdysozoa</taxon>
        <taxon>Arthropoda</taxon>
        <taxon>Crustacea</taxon>
        <taxon>Multicrustacea</taxon>
        <taxon>Hexanauplia</taxon>
        <taxon>Copepoda</taxon>
        <taxon>Harpacticoida</taxon>
        <taxon>Harpacticidae</taxon>
        <taxon>Tigriopus</taxon>
    </lineage>
</organism>
<reference evidence="8 9" key="1">
    <citation type="journal article" date="2018" name="Nat. Ecol. Evol.">
        <title>Genomic signatures of mitonuclear coevolution across populations of Tigriopus californicus.</title>
        <authorList>
            <person name="Barreto F.S."/>
            <person name="Watson E.T."/>
            <person name="Lima T.G."/>
            <person name="Willett C.S."/>
            <person name="Edmands S."/>
            <person name="Li W."/>
            <person name="Burton R.S."/>
        </authorList>
    </citation>
    <scope>NUCLEOTIDE SEQUENCE [LARGE SCALE GENOMIC DNA]</scope>
    <source>
        <strain evidence="8 9">San Diego</strain>
    </source>
</reference>
<dbReference type="GO" id="GO:0042273">
    <property type="term" value="P:ribosomal large subunit biogenesis"/>
    <property type="evidence" value="ECO:0007669"/>
    <property type="project" value="TreeGrafter"/>
</dbReference>
<dbReference type="AlphaFoldDB" id="A0A553PAX7"/>
<dbReference type="OrthoDB" id="443772at2759"/>
<feature type="region of interest" description="Disordered" evidence="7">
    <location>
        <begin position="244"/>
        <end position="338"/>
    </location>
</feature>
<evidence type="ECO:0000313" key="8">
    <source>
        <dbReference type="EMBL" id="TRY74834.1"/>
    </source>
</evidence>
<evidence type="ECO:0000313" key="9">
    <source>
        <dbReference type="Proteomes" id="UP000318571"/>
    </source>
</evidence>
<dbReference type="GO" id="GO:0030687">
    <property type="term" value="C:preribosome, large subunit precursor"/>
    <property type="evidence" value="ECO:0007669"/>
    <property type="project" value="TreeGrafter"/>
</dbReference>
<dbReference type="InterPro" id="IPR008610">
    <property type="entry name" value="Ebp2"/>
</dbReference>
<comment type="caution">
    <text evidence="8">The sequence shown here is derived from an EMBL/GenBank/DDBJ whole genome shotgun (WGS) entry which is preliminary data.</text>
</comment>
<protein>
    <submittedName>
        <fullName evidence="8">Uncharacterized protein</fullName>
    </submittedName>
</protein>
<evidence type="ECO:0000256" key="2">
    <source>
        <dbReference type="ARBA" id="ARBA00004604"/>
    </source>
</evidence>
<dbReference type="Pfam" id="PF05890">
    <property type="entry name" value="Ebp2"/>
    <property type="match status" value="1"/>
</dbReference>
<accession>A0A553PAX7</accession>
<dbReference type="Proteomes" id="UP000318571">
    <property type="component" value="Chromosome 2"/>
</dbReference>
<evidence type="ECO:0000256" key="1">
    <source>
        <dbReference type="ARBA" id="ARBA00003387"/>
    </source>
</evidence>
<keyword evidence="4" id="KW-0690">Ribosome biogenesis</keyword>